<dbReference type="EMBL" id="JARVII010000004">
    <property type="protein sequence ID" value="MDG9698823.1"/>
    <property type="molecule type" value="Genomic_DNA"/>
</dbReference>
<dbReference type="Proteomes" id="UP001237156">
    <property type="component" value="Unassembled WGS sequence"/>
</dbReference>
<protein>
    <submittedName>
        <fullName evidence="7">GtrA family protein</fullName>
    </submittedName>
</protein>
<keyword evidence="8" id="KW-1185">Reference proteome</keyword>
<dbReference type="NCBIfam" id="NF037976">
    <property type="entry name" value="gtrA_1"/>
    <property type="match status" value="1"/>
</dbReference>
<evidence type="ECO:0000313" key="7">
    <source>
        <dbReference type="EMBL" id="MDG9698823.1"/>
    </source>
</evidence>
<keyword evidence="2 5" id="KW-0812">Transmembrane</keyword>
<evidence type="ECO:0000256" key="1">
    <source>
        <dbReference type="ARBA" id="ARBA00004141"/>
    </source>
</evidence>
<dbReference type="GO" id="GO:0000271">
    <property type="term" value="P:polysaccharide biosynthetic process"/>
    <property type="evidence" value="ECO:0007669"/>
    <property type="project" value="InterPro"/>
</dbReference>
<dbReference type="GO" id="GO:0016020">
    <property type="term" value="C:membrane"/>
    <property type="evidence" value="ECO:0007669"/>
    <property type="project" value="UniProtKB-SubCell"/>
</dbReference>
<evidence type="ECO:0000256" key="2">
    <source>
        <dbReference type="ARBA" id="ARBA00022692"/>
    </source>
</evidence>
<gene>
    <name evidence="7" type="ORF">QB898_03650</name>
</gene>
<reference evidence="7 8" key="1">
    <citation type="submission" date="2023-04" db="EMBL/GenBank/DDBJ databases">
        <title>Ottowia paracancer sp. nov., isolated from human stomach.</title>
        <authorList>
            <person name="Song Y."/>
        </authorList>
    </citation>
    <scope>NUCLEOTIDE SEQUENCE [LARGE SCALE GENOMIC DNA]</scope>
    <source>
        <strain evidence="7 8">10c7w1</strain>
    </source>
</reference>
<evidence type="ECO:0000259" key="6">
    <source>
        <dbReference type="Pfam" id="PF04138"/>
    </source>
</evidence>
<sequence length="134" mass="15039">MRIALLYALFAVAATAVNIASQALWLRFAPRPLDTVAASIMAGTLAGLAVKYALDKRYIFCFKPENAAHDSRLFMLYSLMGILTTLVFWGAEWLFEILFRDDFMRYLGGVMGLGIGYAAKYHLDKKFVFVQQPA</sequence>
<evidence type="ECO:0000256" key="3">
    <source>
        <dbReference type="ARBA" id="ARBA00022989"/>
    </source>
</evidence>
<keyword evidence="3 5" id="KW-1133">Transmembrane helix</keyword>
<organism evidence="7 8">
    <name type="scientific">Ottowia cancrivicina</name>
    <dbReference type="NCBI Taxonomy" id="3040346"/>
    <lineage>
        <taxon>Bacteria</taxon>
        <taxon>Pseudomonadati</taxon>
        <taxon>Pseudomonadota</taxon>
        <taxon>Betaproteobacteria</taxon>
        <taxon>Burkholderiales</taxon>
        <taxon>Comamonadaceae</taxon>
        <taxon>Ottowia</taxon>
    </lineage>
</organism>
<dbReference type="InterPro" id="IPR007267">
    <property type="entry name" value="GtrA_DPMS_TM"/>
</dbReference>
<comment type="subcellular location">
    <subcellularLocation>
        <location evidence="1">Membrane</location>
        <topology evidence="1">Multi-pass membrane protein</topology>
    </subcellularLocation>
</comment>
<dbReference type="RefSeq" id="WP_279523832.1">
    <property type="nucleotide sequence ID" value="NZ_JARVII010000004.1"/>
</dbReference>
<keyword evidence="4 5" id="KW-0472">Membrane</keyword>
<feature type="transmembrane region" description="Helical" evidence="5">
    <location>
        <begin position="74"/>
        <end position="91"/>
    </location>
</feature>
<dbReference type="AlphaFoldDB" id="A0AAW6RKQ3"/>
<feature type="transmembrane region" description="Helical" evidence="5">
    <location>
        <begin position="35"/>
        <end position="54"/>
    </location>
</feature>
<proteinExistence type="predicted"/>
<name>A0AAW6RKQ3_9BURK</name>
<evidence type="ECO:0000256" key="4">
    <source>
        <dbReference type="ARBA" id="ARBA00023136"/>
    </source>
</evidence>
<accession>A0AAW6RKQ3</accession>
<dbReference type="Pfam" id="PF04138">
    <property type="entry name" value="GtrA_DPMS_TM"/>
    <property type="match status" value="1"/>
</dbReference>
<feature type="domain" description="GtrA/DPMS transmembrane" evidence="6">
    <location>
        <begin position="7"/>
        <end position="129"/>
    </location>
</feature>
<evidence type="ECO:0000256" key="5">
    <source>
        <dbReference type="SAM" id="Phobius"/>
    </source>
</evidence>
<evidence type="ECO:0000313" key="8">
    <source>
        <dbReference type="Proteomes" id="UP001237156"/>
    </source>
</evidence>
<comment type="caution">
    <text evidence="7">The sequence shown here is derived from an EMBL/GenBank/DDBJ whole genome shotgun (WGS) entry which is preliminary data.</text>
</comment>